<feature type="region of interest" description="Disordered" evidence="1">
    <location>
        <begin position="1"/>
        <end position="39"/>
    </location>
</feature>
<name>A0A1X7VDS1_AMPQE</name>
<evidence type="ECO:0000256" key="1">
    <source>
        <dbReference type="SAM" id="MobiDB-lite"/>
    </source>
</evidence>
<evidence type="ECO:0000313" key="2">
    <source>
        <dbReference type="EnsemblMetazoa" id="Aqu2.1.37884_001"/>
    </source>
</evidence>
<organism evidence="2">
    <name type="scientific">Amphimedon queenslandica</name>
    <name type="common">Sponge</name>
    <dbReference type="NCBI Taxonomy" id="400682"/>
    <lineage>
        <taxon>Eukaryota</taxon>
        <taxon>Metazoa</taxon>
        <taxon>Porifera</taxon>
        <taxon>Demospongiae</taxon>
        <taxon>Heteroscleromorpha</taxon>
        <taxon>Haplosclerida</taxon>
        <taxon>Niphatidae</taxon>
        <taxon>Amphimedon</taxon>
    </lineage>
</organism>
<accession>A0A1X7VDS1</accession>
<proteinExistence type="predicted"/>
<dbReference type="EnsemblMetazoa" id="Aqu2.1.37884_001">
    <property type="protein sequence ID" value="Aqu2.1.37884_001"/>
    <property type="gene ID" value="Aqu2.1.37884"/>
</dbReference>
<reference evidence="2" key="1">
    <citation type="submission" date="2017-05" db="UniProtKB">
        <authorList>
            <consortium name="EnsemblMetazoa"/>
        </authorList>
    </citation>
    <scope>IDENTIFICATION</scope>
</reference>
<protein>
    <submittedName>
        <fullName evidence="2">Uncharacterized protein</fullName>
    </submittedName>
</protein>
<dbReference type="InParanoid" id="A0A1X7VDS1"/>
<sequence>GVHTLLARNASDVESLGTDRGVGSPPKRDKLVDPITECL</sequence>
<dbReference type="AlphaFoldDB" id="A0A1X7VDS1"/>